<gene>
    <name evidence="4" type="ORF">Bathy05g04290</name>
</gene>
<dbReference type="InterPro" id="IPR051166">
    <property type="entry name" value="Threonine_Synthase"/>
</dbReference>
<dbReference type="Pfam" id="PF14821">
    <property type="entry name" value="Thr_synth_N"/>
    <property type="match status" value="1"/>
</dbReference>
<evidence type="ECO:0000256" key="2">
    <source>
        <dbReference type="SAM" id="MobiDB-lite"/>
    </source>
</evidence>
<feature type="compositionally biased region" description="Low complexity" evidence="2">
    <location>
        <begin position="566"/>
        <end position="585"/>
    </location>
</feature>
<feature type="compositionally biased region" description="Acidic residues" evidence="2">
    <location>
        <begin position="588"/>
        <end position="597"/>
    </location>
</feature>
<evidence type="ECO:0000313" key="5">
    <source>
        <dbReference type="Proteomes" id="UP000198341"/>
    </source>
</evidence>
<dbReference type="GO" id="GO:0046360">
    <property type="term" value="P:2-oxobutyrate biosynthetic process"/>
    <property type="evidence" value="ECO:0007669"/>
    <property type="project" value="TreeGrafter"/>
</dbReference>
<dbReference type="PANTHER" id="PTHR42690">
    <property type="entry name" value="THREONINE SYNTHASE FAMILY MEMBER"/>
    <property type="match status" value="1"/>
</dbReference>
<dbReference type="eggNOG" id="KOG2616">
    <property type="taxonomic scope" value="Eukaryota"/>
</dbReference>
<dbReference type="InterPro" id="IPR036052">
    <property type="entry name" value="TrpB-like_PALP_sf"/>
</dbReference>
<accession>K8EEU2</accession>
<feature type="coiled-coil region" evidence="1">
    <location>
        <begin position="660"/>
        <end position="687"/>
    </location>
</feature>
<dbReference type="AlphaFoldDB" id="K8EEU2"/>
<dbReference type="STRING" id="41875.K8EEU2"/>
<sequence>MRYVSTRGGTHKCSLHAASLLNLPNDQGLFVPQMIPKLNRAQLKRLRGLGFEDLAFEILRLFITETDVPKEKLRSIVKKCYKGFEESDIVVPLVVLDEDSDDDDDEKKKSKKSKKSSETKVQIHVAELFHGPTLSVKDISLAFAVQMIEFFLSKKHERANVIVATTGDTGPATLDAIEKFGNNRIDCWCLYPSGKISKAQERQMTTKRGDNVNAIEVKECERGCDDIDDVCSKIFADEEFVQRNGITSLNSCNILRILAQLPHFFWCYFRTMHGKTTEEEIENHTMTCVVPTGAMGHAFTAQLAREMGLPMTEVVLATNANGAAHEIAMTGEIVKKSKAEKTVASAMDCVMPYNLWRVVYYCAEGDTEILRRIQDTYEFYGHATLPKKVLRNFRETFLTAEVSDYDTFESMKYNLDVHKYLACPHTAVALHAAQSMGLNNHDGENALVVLATAHPGKFIDAVQTALETEDVPKMAKHKTLEDAKMSFQRKRETNLENLEIALRTDIDATSRARRGRYVNLTKERAAGVLHEKYLRGNEPAIPSFSVSNQQDDQNPTSSSQMGQIRSSTTPPSAKNAAAAPANSSARADEEDEDDEEEVTSKKKKPKSKTKQQLELEQLKWTRWTRRLSILAACVSFHLVLRDPNRKNDIPFVDAFGKKANAFVEEKKKEIESLLEKRKEEKKQRQKRGKNEKSETLLIEPKVYIRERIGKARPQNPAFDVAR</sequence>
<keyword evidence="1" id="KW-0175">Coiled coil</keyword>
<dbReference type="InterPro" id="IPR029144">
    <property type="entry name" value="Thr_synth_N"/>
</dbReference>
<protein>
    <submittedName>
        <fullName evidence="4">Threonine synthase</fullName>
    </submittedName>
</protein>
<dbReference type="SUPFAM" id="SSF53686">
    <property type="entry name" value="Tryptophan synthase beta subunit-like PLP-dependent enzymes"/>
    <property type="match status" value="1"/>
</dbReference>
<dbReference type="RefSeq" id="XP_007513084.1">
    <property type="nucleotide sequence ID" value="XM_007513022.1"/>
</dbReference>
<dbReference type="GO" id="GO:0030170">
    <property type="term" value="F:pyridoxal phosphate binding"/>
    <property type="evidence" value="ECO:0007669"/>
    <property type="project" value="TreeGrafter"/>
</dbReference>
<dbReference type="InterPro" id="IPR037158">
    <property type="entry name" value="Thr_synth_N_sf"/>
</dbReference>
<proteinExistence type="predicted"/>
<dbReference type="GO" id="GO:0009071">
    <property type="term" value="P:serine family amino acid catabolic process"/>
    <property type="evidence" value="ECO:0007669"/>
    <property type="project" value="TreeGrafter"/>
</dbReference>
<reference evidence="4 5" key="1">
    <citation type="submission" date="2011-10" db="EMBL/GenBank/DDBJ databases">
        <authorList>
            <person name="Genoscope - CEA"/>
        </authorList>
    </citation>
    <scope>NUCLEOTIDE SEQUENCE [LARGE SCALE GENOMIC DNA]</scope>
    <source>
        <strain evidence="4 5">RCC 1105</strain>
    </source>
</reference>
<dbReference type="EMBL" id="FO082274">
    <property type="protein sequence ID" value="CCO16642.1"/>
    <property type="molecule type" value="Genomic_DNA"/>
</dbReference>
<evidence type="ECO:0000313" key="4">
    <source>
        <dbReference type="EMBL" id="CCO16642.1"/>
    </source>
</evidence>
<dbReference type="Pfam" id="PF24857">
    <property type="entry name" value="THR4_C"/>
    <property type="match status" value="1"/>
</dbReference>
<name>K8EEU2_9CHLO</name>
<feature type="compositionally biased region" description="Polar residues" evidence="2">
    <location>
        <begin position="544"/>
        <end position="565"/>
    </location>
</feature>
<evidence type="ECO:0000256" key="1">
    <source>
        <dbReference type="SAM" id="Coils"/>
    </source>
</evidence>
<dbReference type="PANTHER" id="PTHR42690:SF1">
    <property type="entry name" value="THREONINE SYNTHASE-LIKE 2"/>
    <property type="match status" value="1"/>
</dbReference>
<dbReference type="Proteomes" id="UP000198341">
    <property type="component" value="Chromosome 5"/>
</dbReference>
<dbReference type="Gene3D" id="3.90.1380.10">
    <property type="entry name" value="Threonine synthase, N-terminal domain"/>
    <property type="match status" value="1"/>
</dbReference>
<organism evidence="4 5">
    <name type="scientific">Bathycoccus prasinos</name>
    <dbReference type="NCBI Taxonomy" id="41875"/>
    <lineage>
        <taxon>Eukaryota</taxon>
        <taxon>Viridiplantae</taxon>
        <taxon>Chlorophyta</taxon>
        <taxon>Mamiellophyceae</taxon>
        <taxon>Mamiellales</taxon>
        <taxon>Bathycoccaceae</taxon>
        <taxon>Bathycoccus</taxon>
    </lineage>
</organism>
<feature type="region of interest" description="Disordered" evidence="2">
    <location>
        <begin position="540"/>
        <end position="612"/>
    </location>
</feature>
<dbReference type="KEGG" id="bpg:Bathy05g04290"/>
<evidence type="ECO:0000259" key="3">
    <source>
        <dbReference type="Pfam" id="PF14821"/>
    </source>
</evidence>
<dbReference type="GeneID" id="19015932"/>
<feature type="domain" description="Threonine synthase N-terminal" evidence="3">
    <location>
        <begin position="2"/>
        <end position="81"/>
    </location>
</feature>
<dbReference type="OrthoDB" id="5203861at2759"/>
<keyword evidence="5" id="KW-1185">Reference proteome</keyword>
<dbReference type="Gene3D" id="3.40.50.1100">
    <property type="match status" value="2"/>
</dbReference>